<accession>A0A0V1M841</accession>
<sequence length="126" mass="13663">MKAYSDEALSKTPLTPGRNAFCRSLRCTAAASPLVIMRLNSRYSIDAIVIGRHFDMSDVPSIFGMKIVRLAFTDTGSLPAFNHRLKRLAMSKAFSSRNRCSFKPSGPTAVGRAAFSSRDTSSAVIG</sequence>
<evidence type="ECO:0000313" key="1">
    <source>
        <dbReference type="EMBL" id="KRZ67788.1"/>
    </source>
</evidence>
<dbReference type="OrthoDB" id="5920298at2759"/>
<protein>
    <submittedName>
        <fullName evidence="1">Uncharacterized protein</fullName>
    </submittedName>
</protein>
<dbReference type="AlphaFoldDB" id="A0A0V1M841"/>
<name>A0A0V1M841_9BILA</name>
<reference evidence="1 2" key="1">
    <citation type="submission" date="2015-01" db="EMBL/GenBank/DDBJ databases">
        <title>Evolution of Trichinella species and genotypes.</title>
        <authorList>
            <person name="Korhonen P.K."/>
            <person name="Edoardo P."/>
            <person name="Giuseppe L.R."/>
            <person name="Gasser R.B."/>
        </authorList>
    </citation>
    <scope>NUCLEOTIDE SEQUENCE [LARGE SCALE GENOMIC DNA]</scope>
    <source>
        <strain evidence="1">ISS1980</strain>
    </source>
</reference>
<gene>
    <name evidence="1" type="ORF">T10_9980</name>
</gene>
<comment type="caution">
    <text evidence="1">The sequence shown here is derived from an EMBL/GenBank/DDBJ whole genome shotgun (WGS) entry which is preliminary data.</text>
</comment>
<dbReference type="Proteomes" id="UP000054843">
    <property type="component" value="Unassembled WGS sequence"/>
</dbReference>
<organism evidence="1 2">
    <name type="scientific">Trichinella papuae</name>
    <dbReference type="NCBI Taxonomy" id="268474"/>
    <lineage>
        <taxon>Eukaryota</taxon>
        <taxon>Metazoa</taxon>
        <taxon>Ecdysozoa</taxon>
        <taxon>Nematoda</taxon>
        <taxon>Enoplea</taxon>
        <taxon>Dorylaimia</taxon>
        <taxon>Trichinellida</taxon>
        <taxon>Trichinellidae</taxon>
        <taxon>Trichinella</taxon>
    </lineage>
</organism>
<evidence type="ECO:0000313" key="2">
    <source>
        <dbReference type="Proteomes" id="UP000054843"/>
    </source>
</evidence>
<dbReference type="EMBL" id="JYDO01000186">
    <property type="protein sequence ID" value="KRZ67788.1"/>
    <property type="molecule type" value="Genomic_DNA"/>
</dbReference>
<keyword evidence="2" id="KW-1185">Reference proteome</keyword>
<proteinExistence type="predicted"/>